<keyword evidence="7 9" id="KW-0175">Coiled coil</keyword>
<evidence type="ECO:0000256" key="1">
    <source>
        <dbReference type="ARBA" id="ARBA00004184"/>
    </source>
</evidence>
<keyword evidence="4" id="KW-0963">Cytoplasm</keyword>
<dbReference type="GO" id="GO:0048280">
    <property type="term" value="P:vesicle fusion with Golgi apparatus"/>
    <property type="evidence" value="ECO:0007669"/>
    <property type="project" value="InterPro"/>
</dbReference>
<dbReference type="Pfam" id="PF18770">
    <property type="entry name" value="Arm_vescicular"/>
    <property type="match status" value="1"/>
</dbReference>
<dbReference type="Proteomes" id="UP000593567">
    <property type="component" value="Unassembled WGS sequence"/>
</dbReference>
<evidence type="ECO:0000256" key="10">
    <source>
        <dbReference type="SAM" id="MobiDB-lite"/>
    </source>
</evidence>
<accession>A0A7J7KPE0</accession>
<keyword evidence="14" id="KW-1185">Reference proteome</keyword>
<sequence>MDYFKKYLGGENGSQPSDGADTVTKLCERARTSTLLDDRRGAVRALRSLAKGKFRVQVGTQAMEILTDILEKDKSDLEIISFALGALTSVMSEETEEDEIDIPADIGAQFTEMFIKTESNISLLLSVLDEYDFSVRRPAVNLITTLLTNKAKAVQELILVAPQGVPKLMDLLCDNREVIRNDALLLLIKLTKGHNNIQKIVAFENAYERILEIVYGEGLSDGGIVVEDCLLLLLNLLKENKSNQTLFVEGNYVSKLTEFFKVETLAADDGGWPAQKVANMHCMLQAVRALVSPSISQKERAVCQKRMNQSGVLQQLCTILMATGIPADVLTECINTVAEVIRGYPDNQNYFASVMAPSNPPQPAIVVLLMSMVNDKQPFVLRCAVLYCFECFLYKNDLGQSQIIATLLPTSAEINQITAGQLLCSGLFSSDALSTWFASVALLHTVLGKIANKETLLRVQLATSVGTAPITLLQQCMNILSQGSPHLQTKLGLLMFLITWLANSPTVASAFLSNPSNISYLTSQVSSHDSDECELIVQGAPYTSFLFSCLYSAQSCLTFIAIYVSISSPYVDSSVCSAGLCAFLLGLCVEYNKDDNEKFDKQSLRAIIDKRIGFEVFADRLSQVSKSESYALAAKKPYIFAKQADQVLFDHEFTKLYKSLEVQLLNSITKGDEDKERVANHDSIVTQFKELIRVQDVELAELRTKLTGYDVMSSEFEQLKQQIQDLKDQNSLLKTQKPGQVNGFDQPIKDAVSSEPSQSLAEMQNLQSQLDQKNVLIADLNSQIEQLKVSEQTSATPSSSESLLELRNQLKAEHDSIVNSLAAEKSKLEADLTSANGRLSETQIENTRLQTELHSLKAELQAAKATVSQLEQSIADKESEGEDLLLLLETNSEKISSMKSRLRELGEQVSESEDEEGDEEEP</sequence>
<keyword evidence="5" id="KW-0677">Repeat</keyword>
<dbReference type="InterPro" id="IPR006955">
    <property type="entry name" value="Uso1_p115_C"/>
</dbReference>
<dbReference type="PANTHER" id="PTHR10013">
    <property type="entry name" value="GENERAL VESICULAR TRANSPORT FACTOR P115"/>
    <property type="match status" value="1"/>
</dbReference>
<feature type="domain" description="Vesicle tethering protein Uso1/P115-like head" evidence="11">
    <location>
        <begin position="346"/>
        <end position="668"/>
    </location>
</feature>
<dbReference type="InterPro" id="IPR011989">
    <property type="entry name" value="ARM-like"/>
</dbReference>
<evidence type="ECO:0000256" key="2">
    <source>
        <dbReference type="ARBA" id="ARBA00004496"/>
    </source>
</evidence>
<comment type="caution">
    <text evidence="13">The sequence shown here is derived from an EMBL/GenBank/DDBJ whole genome shotgun (WGS) entry which is preliminary data.</text>
</comment>
<feature type="compositionally biased region" description="Acidic residues" evidence="10">
    <location>
        <begin position="910"/>
        <end position="922"/>
    </location>
</feature>
<dbReference type="GO" id="GO:0006886">
    <property type="term" value="P:intracellular protein transport"/>
    <property type="evidence" value="ECO:0007669"/>
    <property type="project" value="InterPro"/>
</dbReference>
<proteinExistence type="predicted"/>
<dbReference type="Pfam" id="PF04871">
    <property type="entry name" value="Uso1_p115_C"/>
    <property type="match status" value="1"/>
</dbReference>
<evidence type="ECO:0000259" key="12">
    <source>
        <dbReference type="Pfam" id="PF04871"/>
    </source>
</evidence>
<dbReference type="GO" id="GO:0012507">
    <property type="term" value="C:ER to Golgi transport vesicle membrane"/>
    <property type="evidence" value="ECO:0007669"/>
    <property type="project" value="TreeGrafter"/>
</dbReference>
<dbReference type="GO" id="GO:0000139">
    <property type="term" value="C:Golgi membrane"/>
    <property type="evidence" value="ECO:0007669"/>
    <property type="project" value="InterPro"/>
</dbReference>
<dbReference type="InterPro" id="IPR006953">
    <property type="entry name" value="Vesicle_Uso1_P115_head"/>
</dbReference>
<evidence type="ECO:0000256" key="9">
    <source>
        <dbReference type="SAM" id="Coils"/>
    </source>
</evidence>
<dbReference type="GO" id="GO:0005795">
    <property type="term" value="C:Golgi stack"/>
    <property type="evidence" value="ECO:0007669"/>
    <property type="project" value="TreeGrafter"/>
</dbReference>
<dbReference type="GO" id="GO:0006888">
    <property type="term" value="P:endoplasmic reticulum to Golgi vesicle-mediated transport"/>
    <property type="evidence" value="ECO:0007669"/>
    <property type="project" value="TreeGrafter"/>
</dbReference>
<reference evidence="13" key="1">
    <citation type="submission" date="2020-06" db="EMBL/GenBank/DDBJ databases">
        <title>Draft genome of Bugula neritina, a colonial animal packing powerful symbionts and potential medicines.</title>
        <authorList>
            <person name="Rayko M."/>
        </authorList>
    </citation>
    <scope>NUCLEOTIDE SEQUENCE [LARGE SCALE GENOMIC DNA]</scope>
    <source>
        <strain evidence="13">Kwan_BN1</strain>
    </source>
</reference>
<name>A0A7J7KPE0_BUGNE</name>
<evidence type="ECO:0000313" key="13">
    <source>
        <dbReference type="EMBL" id="KAF6040022.1"/>
    </source>
</evidence>
<dbReference type="GO" id="GO:0048211">
    <property type="term" value="P:Golgi vesicle docking"/>
    <property type="evidence" value="ECO:0007669"/>
    <property type="project" value="TreeGrafter"/>
</dbReference>
<dbReference type="GO" id="GO:0045056">
    <property type="term" value="P:transcytosis"/>
    <property type="evidence" value="ECO:0007669"/>
    <property type="project" value="TreeGrafter"/>
</dbReference>
<dbReference type="Gene3D" id="1.25.10.10">
    <property type="entry name" value="Leucine-rich Repeat Variant"/>
    <property type="match status" value="1"/>
</dbReference>
<evidence type="ECO:0000256" key="3">
    <source>
        <dbReference type="ARBA" id="ARBA00004555"/>
    </source>
</evidence>
<organism evidence="13 14">
    <name type="scientific">Bugula neritina</name>
    <name type="common">Brown bryozoan</name>
    <name type="synonym">Sertularia neritina</name>
    <dbReference type="NCBI Taxonomy" id="10212"/>
    <lineage>
        <taxon>Eukaryota</taxon>
        <taxon>Metazoa</taxon>
        <taxon>Spiralia</taxon>
        <taxon>Lophotrochozoa</taxon>
        <taxon>Bryozoa</taxon>
        <taxon>Gymnolaemata</taxon>
        <taxon>Cheilostomatida</taxon>
        <taxon>Flustrina</taxon>
        <taxon>Buguloidea</taxon>
        <taxon>Bugulidae</taxon>
        <taxon>Bugula</taxon>
    </lineage>
</organism>
<dbReference type="OrthoDB" id="198977at2759"/>
<dbReference type="SUPFAM" id="SSF48371">
    <property type="entry name" value="ARM repeat"/>
    <property type="match status" value="2"/>
</dbReference>
<evidence type="ECO:0000256" key="4">
    <source>
        <dbReference type="ARBA" id="ARBA00022490"/>
    </source>
</evidence>
<evidence type="ECO:0000256" key="7">
    <source>
        <dbReference type="ARBA" id="ARBA00023054"/>
    </source>
</evidence>
<protein>
    <submittedName>
        <fullName evidence="13">USO1</fullName>
    </submittedName>
</protein>
<dbReference type="PANTHER" id="PTHR10013:SF0">
    <property type="entry name" value="GENERAL VESICULAR TRANSPORT FACTOR P115"/>
    <property type="match status" value="1"/>
</dbReference>
<dbReference type="AlphaFoldDB" id="A0A7J7KPE0"/>
<dbReference type="EMBL" id="VXIV02000188">
    <property type="protein sequence ID" value="KAF6040022.1"/>
    <property type="molecule type" value="Genomic_DNA"/>
</dbReference>
<evidence type="ECO:0000259" key="11">
    <source>
        <dbReference type="Pfam" id="PF04869"/>
    </source>
</evidence>
<evidence type="ECO:0000256" key="6">
    <source>
        <dbReference type="ARBA" id="ARBA00023034"/>
    </source>
</evidence>
<feature type="coiled-coil region" evidence="9">
    <location>
        <begin position="709"/>
        <end position="736"/>
    </location>
</feature>
<gene>
    <name evidence="13" type="ORF">EB796_001709</name>
</gene>
<dbReference type="Pfam" id="PF04869">
    <property type="entry name" value="Uso1_p115_head"/>
    <property type="match status" value="1"/>
</dbReference>
<dbReference type="GO" id="GO:0005783">
    <property type="term" value="C:endoplasmic reticulum"/>
    <property type="evidence" value="ECO:0007669"/>
    <property type="project" value="TreeGrafter"/>
</dbReference>
<keyword evidence="6" id="KW-0333">Golgi apparatus</keyword>
<evidence type="ECO:0000313" key="14">
    <source>
        <dbReference type="Proteomes" id="UP000593567"/>
    </source>
</evidence>
<evidence type="ECO:0000256" key="8">
    <source>
        <dbReference type="ARBA" id="ARBA00023136"/>
    </source>
</evidence>
<dbReference type="InterPro" id="IPR016024">
    <property type="entry name" value="ARM-type_fold"/>
</dbReference>
<dbReference type="InterPro" id="IPR041209">
    <property type="entry name" value="P115_Arm_rpt"/>
</dbReference>
<feature type="region of interest" description="Disordered" evidence="10">
    <location>
        <begin position="897"/>
        <end position="922"/>
    </location>
</feature>
<dbReference type="InterPro" id="IPR024095">
    <property type="entry name" value="Vesicle_P115"/>
</dbReference>
<comment type="subcellular location">
    <subcellularLocation>
        <location evidence="2">Cytoplasm</location>
    </subcellularLocation>
    <subcellularLocation>
        <location evidence="1">Endomembrane system</location>
        <topology evidence="1">Peripheral membrane protein</topology>
    </subcellularLocation>
    <subcellularLocation>
        <location evidence="3">Golgi apparatus</location>
    </subcellularLocation>
</comment>
<feature type="coiled-coil region" evidence="9">
    <location>
        <begin position="763"/>
        <end position="790"/>
    </location>
</feature>
<keyword evidence="8" id="KW-0472">Membrane</keyword>
<evidence type="ECO:0000256" key="5">
    <source>
        <dbReference type="ARBA" id="ARBA00022737"/>
    </source>
</evidence>
<feature type="domain" description="Uso1/p115-like vesicle tethering protein C-terminal" evidence="12">
    <location>
        <begin position="811"/>
        <end position="921"/>
    </location>
</feature>